<dbReference type="Proteomes" id="UP000789508">
    <property type="component" value="Unassembled WGS sequence"/>
</dbReference>
<dbReference type="SUPFAM" id="SSF46689">
    <property type="entry name" value="Homeodomain-like"/>
    <property type="match status" value="1"/>
</dbReference>
<evidence type="ECO:0000313" key="4">
    <source>
        <dbReference type="Proteomes" id="UP000789508"/>
    </source>
</evidence>
<comment type="caution">
    <text evidence="3">The sequence shown here is derived from an EMBL/GenBank/DDBJ whole genome shotgun (WGS) entry which is preliminary data.</text>
</comment>
<dbReference type="InterPro" id="IPR017884">
    <property type="entry name" value="SANT_dom"/>
</dbReference>
<evidence type="ECO:0000256" key="1">
    <source>
        <dbReference type="SAM" id="MobiDB-lite"/>
    </source>
</evidence>
<name>A0A9N8ZNS7_9GLOM</name>
<feature type="domain" description="SANT" evidence="2">
    <location>
        <begin position="245"/>
        <end position="295"/>
    </location>
</feature>
<accession>A0A9N8ZNS7</accession>
<evidence type="ECO:0000259" key="2">
    <source>
        <dbReference type="PROSITE" id="PS51293"/>
    </source>
</evidence>
<dbReference type="InterPro" id="IPR009057">
    <property type="entry name" value="Homeodomain-like_sf"/>
</dbReference>
<proteinExistence type="predicted"/>
<organism evidence="3 4">
    <name type="scientific">Ambispora leptoticha</name>
    <dbReference type="NCBI Taxonomy" id="144679"/>
    <lineage>
        <taxon>Eukaryota</taxon>
        <taxon>Fungi</taxon>
        <taxon>Fungi incertae sedis</taxon>
        <taxon>Mucoromycota</taxon>
        <taxon>Glomeromycotina</taxon>
        <taxon>Glomeromycetes</taxon>
        <taxon>Archaeosporales</taxon>
        <taxon>Ambisporaceae</taxon>
        <taxon>Ambispora</taxon>
    </lineage>
</organism>
<dbReference type="AlphaFoldDB" id="A0A9N8ZNS7"/>
<feature type="non-terminal residue" evidence="3">
    <location>
        <position position="348"/>
    </location>
</feature>
<gene>
    <name evidence="3" type="ORF">ALEPTO_LOCUS3521</name>
</gene>
<evidence type="ECO:0000313" key="3">
    <source>
        <dbReference type="EMBL" id="CAG8501784.1"/>
    </source>
</evidence>
<dbReference type="EMBL" id="CAJVPS010000661">
    <property type="protein sequence ID" value="CAG8501784.1"/>
    <property type="molecule type" value="Genomic_DNA"/>
</dbReference>
<feature type="region of interest" description="Disordered" evidence="1">
    <location>
        <begin position="154"/>
        <end position="173"/>
    </location>
</feature>
<dbReference type="PROSITE" id="PS51293">
    <property type="entry name" value="SANT"/>
    <property type="match status" value="1"/>
</dbReference>
<sequence length="348" mass="40342">NNSKNDAYCNRLTQLDEEKLIFKGIMASTESILPISSLFSYSNPASHNGHIPIRHLSPFSSLNNKFHPTSHNTITSFSRNYHNLNKSRKRSETFEKSKKCEFNKMDDERIISTKITSSTTKLDKSGIITQVFLNDDSFSTRLFINPMSPSEFSWSPASESSAEEEIELNEPSKRDFKEEILGRRRLSGPATRLRGHRYNEDNDKEREYYEARAAPIPELEGYYPPKSKTTNDTRVELKTSPSKYEVLAKWSTAQRKSFLVNYLKYGKNFKHIGLVCKKSMKEVVEFYYLFKHTDEFRIAKSMRTDEDAYYARLMKIENQARTLKKTALVGGSINHTRKGKKKKKASRY</sequence>
<protein>
    <submittedName>
        <fullName evidence="3">13533_t:CDS:1</fullName>
    </submittedName>
</protein>
<dbReference type="Gene3D" id="1.10.10.60">
    <property type="entry name" value="Homeodomain-like"/>
    <property type="match status" value="1"/>
</dbReference>
<dbReference type="OrthoDB" id="6147534at2759"/>
<reference evidence="3" key="1">
    <citation type="submission" date="2021-06" db="EMBL/GenBank/DDBJ databases">
        <authorList>
            <person name="Kallberg Y."/>
            <person name="Tangrot J."/>
            <person name="Rosling A."/>
        </authorList>
    </citation>
    <scope>NUCLEOTIDE SEQUENCE</scope>
    <source>
        <strain evidence="3">FL130A</strain>
    </source>
</reference>
<keyword evidence="4" id="KW-1185">Reference proteome</keyword>